<name>A0A9P7VW22_9AGAR</name>
<protein>
    <submittedName>
        <fullName evidence="1">Uncharacterized protein</fullName>
    </submittedName>
</protein>
<dbReference type="GO" id="GO:0016740">
    <property type="term" value="F:transferase activity"/>
    <property type="evidence" value="ECO:0007669"/>
    <property type="project" value="UniProtKB-KW"/>
</dbReference>
<dbReference type="RefSeq" id="XP_043041893.1">
    <property type="nucleotide sequence ID" value="XM_043184070.1"/>
</dbReference>
<evidence type="ECO:0000313" key="1">
    <source>
        <dbReference type="EMBL" id="KAG7448393.1"/>
    </source>
</evidence>
<evidence type="ECO:0000313" key="2">
    <source>
        <dbReference type="Proteomes" id="UP000812287"/>
    </source>
</evidence>
<dbReference type="EMBL" id="MU250529">
    <property type="protein sequence ID" value="KAG7448393.1"/>
    <property type="molecule type" value="Genomic_DNA"/>
</dbReference>
<accession>A0A9P7VW22</accession>
<dbReference type="GeneID" id="66106367"/>
<proteinExistence type="predicted"/>
<dbReference type="Proteomes" id="UP000812287">
    <property type="component" value="Unassembled WGS sequence"/>
</dbReference>
<sequence>MPFLPSPVHFTTFRQYLGPDKKWLSVDTWIDHPHNSVAISPDSSNYKNVSLPIQPVPRPPDDPELLTLEELNELVSTTEGFFARDWSLNLGWNNMRYIIDSALLQAKLLHRTLILPSFIYARGCEYDMEVLRSNEWLGLSIDQQMAWVLPINLMINITHLRQSHPVITVSDYLRLHGHESDAEASDGQWQRVSYHLTENVLTDKIPQLYVIENEWYDPPETVRVDDVIERNDEEEGGVYRTLKDALSDNQVLLDWGKAQELLGISSDEDLERVVVDNGWEVVYTFKPLLGMEYSKAVVDPIRQIAPRKALRGFKNDFEGRKEEVVLLAGEVHYRRNPGSMRFTTRAALDGFVGLVLDDVRRIDAVSALADAMVERMYTLTEGRLWMAAHMRRGDFVRYNWVMEKTPEEHITRVKNHMKKGRNFIGALRRGEETLRTSDIPASLQTRPDIDILKKKAPLPGDWYRDRKVLEGFRDEGAVFMDDLLTIPDRRGELSWALMLTDFRGLVEQVVLSRAAFFYGHAMSSVAGGVMNLRAMRGMDPRTADVD</sequence>
<organism evidence="1 2">
    <name type="scientific">Guyanagaster necrorhizus</name>
    <dbReference type="NCBI Taxonomy" id="856835"/>
    <lineage>
        <taxon>Eukaryota</taxon>
        <taxon>Fungi</taxon>
        <taxon>Dikarya</taxon>
        <taxon>Basidiomycota</taxon>
        <taxon>Agaricomycotina</taxon>
        <taxon>Agaricomycetes</taxon>
        <taxon>Agaricomycetidae</taxon>
        <taxon>Agaricales</taxon>
        <taxon>Marasmiineae</taxon>
        <taxon>Physalacriaceae</taxon>
        <taxon>Guyanagaster</taxon>
    </lineage>
</organism>
<dbReference type="OrthoDB" id="3345970at2759"/>
<gene>
    <name evidence="1" type="ORF">BT62DRAFT_918036</name>
</gene>
<keyword evidence="2" id="KW-1185">Reference proteome</keyword>
<dbReference type="AlphaFoldDB" id="A0A9P7VW22"/>
<comment type="caution">
    <text evidence="1">The sequence shown here is derived from an EMBL/GenBank/DDBJ whole genome shotgun (WGS) entry which is preliminary data.</text>
</comment>
<reference evidence="1" key="1">
    <citation type="submission" date="2020-11" db="EMBL/GenBank/DDBJ databases">
        <title>Adaptations for nitrogen fixation in a non-lichenized fungal sporocarp promotes dispersal by wood-feeding termites.</title>
        <authorList>
            <consortium name="DOE Joint Genome Institute"/>
            <person name="Koch R.A."/>
            <person name="Yoon G."/>
            <person name="Arayal U."/>
            <person name="Lail K."/>
            <person name="Amirebrahimi M."/>
            <person name="Labutti K."/>
            <person name="Lipzen A."/>
            <person name="Riley R."/>
            <person name="Barry K."/>
            <person name="Henrissat B."/>
            <person name="Grigoriev I.V."/>
            <person name="Herr J.R."/>
            <person name="Aime M.C."/>
        </authorList>
    </citation>
    <scope>NUCLEOTIDE SEQUENCE</scope>
    <source>
        <strain evidence="1">MCA 3950</strain>
    </source>
</reference>
<dbReference type="GO" id="GO:0006004">
    <property type="term" value="P:fucose metabolic process"/>
    <property type="evidence" value="ECO:0007669"/>
    <property type="project" value="UniProtKB-KW"/>
</dbReference>